<evidence type="ECO:0000313" key="2">
    <source>
        <dbReference type="Proteomes" id="UP001189429"/>
    </source>
</evidence>
<dbReference type="Gene3D" id="1.25.40.20">
    <property type="entry name" value="Ankyrin repeat-containing domain"/>
    <property type="match status" value="1"/>
</dbReference>
<sequence length="189" mass="20066">PPAEVERVVRAGAPLLTLYPLEDGSVEPERGTCLDLAVLHRRHAVALRLLQLGDEEARALAASSTRALAWAARDGCEEVVRHLVLLGDSLGDAPGQRDEKGRSGLLLAATRGQVPCVRHLLAAGALELEGGEAAEEVKGWIRHWKMKAEDGQPLLEAYGKATARDGVVAVASERQEAPALPQQPGDAEA</sequence>
<organism evidence="1 2">
    <name type="scientific">Prorocentrum cordatum</name>
    <dbReference type="NCBI Taxonomy" id="2364126"/>
    <lineage>
        <taxon>Eukaryota</taxon>
        <taxon>Sar</taxon>
        <taxon>Alveolata</taxon>
        <taxon>Dinophyceae</taxon>
        <taxon>Prorocentrales</taxon>
        <taxon>Prorocentraceae</taxon>
        <taxon>Prorocentrum</taxon>
    </lineage>
</organism>
<comment type="caution">
    <text evidence="1">The sequence shown here is derived from an EMBL/GenBank/DDBJ whole genome shotgun (WGS) entry which is preliminary data.</text>
</comment>
<keyword evidence="2" id="KW-1185">Reference proteome</keyword>
<reference evidence="1" key="1">
    <citation type="submission" date="2023-10" db="EMBL/GenBank/DDBJ databases">
        <authorList>
            <person name="Chen Y."/>
            <person name="Shah S."/>
            <person name="Dougan E. K."/>
            <person name="Thang M."/>
            <person name="Chan C."/>
        </authorList>
    </citation>
    <scope>NUCLEOTIDE SEQUENCE [LARGE SCALE GENOMIC DNA]</scope>
</reference>
<name>A0ABN9QP41_9DINO</name>
<protein>
    <submittedName>
        <fullName evidence="1">Uncharacterized protein</fullName>
    </submittedName>
</protein>
<evidence type="ECO:0000313" key="1">
    <source>
        <dbReference type="EMBL" id="CAK0805325.1"/>
    </source>
</evidence>
<feature type="non-terminal residue" evidence="1">
    <location>
        <position position="1"/>
    </location>
</feature>
<gene>
    <name evidence="1" type="ORF">PCOR1329_LOCUS11857</name>
</gene>
<feature type="non-terminal residue" evidence="1">
    <location>
        <position position="189"/>
    </location>
</feature>
<dbReference type="InterPro" id="IPR036770">
    <property type="entry name" value="Ankyrin_rpt-contain_sf"/>
</dbReference>
<dbReference type="SUPFAM" id="SSF48403">
    <property type="entry name" value="Ankyrin repeat"/>
    <property type="match status" value="1"/>
</dbReference>
<accession>A0ABN9QP41</accession>
<proteinExistence type="predicted"/>
<dbReference type="EMBL" id="CAUYUJ010003432">
    <property type="protein sequence ID" value="CAK0805325.1"/>
    <property type="molecule type" value="Genomic_DNA"/>
</dbReference>
<dbReference type="Proteomes" id="UP001189429">
    <property type="component" value="Unassembled WGS sequence"/>
</dbReference>